<dbReference type="EMBL" id="NAJP01000006">
    <property type="protein sequence ID" value="TKA47209.1"/>
    <property type="molecule type" value="Genomic_DNA"/>
</dbReference>
<dbReference type="Proteomes" id="UP000310066">
    <property type="component" value="Unassembled WGS sequence"/>
</dbReference>
<feature type="compositionally biased region" description="Basic and acidic residues" evidence="1">
    <location>
        <begin position="178"/>
        <end position="192"/>
    </location>
</feature>
<evidence type="ECO:0000313" key="5">
    <source>
        <dbReference type="Proteomes" id="UP001175353"/>
    </source>
</evidence>
<accession>A0A4V5NBB3</accession>
<organism evidence="3 4">
    <name type="scientific">Friedmanniomyces endolithicus</name>
    <dbReference type="NCBI Taxonomy" id="329885"/>
    <lineage>
        <taxon>Eukaryota</taxon>
        <taxon>Fungi</taxon>
        <taxon>Dikarya</taxon>
        <taxon>Ascomycota</taxon>
        <taxon>Pezizomycotina</taxon>
        <taxon>Dothideomycetes</taxon>
        <taxon>Dothideomycetidae</taxon>
        <taxon>Mycosphaerellales</taxon>
        <taxon>Teratosphaeriaceae</taxon>
        <taxon>Friedmanniomyces</taxon>
    </lineage>
</organism>
<reference evidence="3 4" key="1">
    <citation type="submission" date="2017-03" db="EMBL/GenBank/DDBJ databases">
        <title>Genomes of endolithic fungi from Antarctica.</title>
        <authorList>
            <person name="Coleine C."/>
            <person name="Masonjones S."/>
            <person name="Stajich J.E."/>
        </authorList>
    </citation>
    <scope>NUCLEOTIDE SEQUENCE [LARGE SCALE GENOMIC DNA]</scope>
    <source>
        <strain evidence="3 4">CCFEE 5311</strain>
    </source>
</reference>
<feature type="compositionally biased region" description="Basic and acidic residues" evidence="1">
    <location>
        <begin position="485"/>
        <end position="495"/>
    </location>
</feature>
<dbReference type="AlphaFoldDB" id="A0A4V5NBB3"/>
<feature type="region of interest" description="Disordered" evidence="1">
    <location>
        <begin position="298"/>
        <end position="504"/>
    </location>
</feature>
<keyword evidence="5" id="KW-1185">Reference proteome</keyword>
<proteinExistence type="predicted"/>
<evidence type="ECO:0000313" key="3">
    <source>
        <dbReference type="EMBL" id="TKA47209.1"/>
    </source>
</evidence>
<feature type="region of interest" description="Disordered" evidence="1">
    <location>
        <begin position="178"/>
        <end position="235"/>
    </location>
</feature>
<dbReference type="STRING" id="329885.A0A4V5NBB3"/>
<reference evidence="2" key="2">
    <citation type="submission" date="2023-06" db="EMBL/GenBank/DDBJ databases">
        <title>Black Yeasts Isolated from many extreme environments.</title>
        <authorList>
            <person name="Coleine C."/>
            <person name="Stajich J.E."/>
            <person name="Selbmann L."/>
        </authorList>
    </citation>
    <scope>NUCLEOTIDE SEQUENCE</scope>
    <source>
        <strain evidence="2">CCFEE 5200</strain>
    </source>
</reference>
<dbReference type="EMBL" id="JAUJLE010000033">
    <property type="protein sequence ID" value="KAK1001827.1"/>
    <property type="molecule type" value="Genomic_DNA"/>
</dbReference>
<sequence length="504" mass="54176">MGDEYEYDDGFDDDDGFLYVEDEYGFVDELAETQIPDPGYSGTNYELERETMSWDWDDYPFWDELEYVDDAYWELEGPRPGLQQQDAGMVGQKRKRAMVVAKAGEKRRKVSALKGVAGREEMGDVVDAVVYKTHAERRVIPPSALVSGRGKVYALLPDWKTRFADQDGLVKTAGMPADMRKAAEAKEEDTPSKHAPQMVVLDEREEVGEEEEEDQDAHALNEEGDADGLASPDPELLKAILKQRLGEAGLDGVDEGAFMASIGKILAGETSDDSSVTNLTDLLLGKTAEDSAVKGFLSRQGISLGSAEAEAEDEEEGEEEDSAISGLDTSPAGAGKSMQMPLHSASSNGPARGRASKATGKKVTFDVRSSDVDVEVAGHQQERLPTPPPSQDPAAEHAKATSVGARAKRAKGPATRPSETKRITATAEENSGPGAQLERELVSEVDGAGASDALPVSTPPVLQSRKRKAPSLIHDADTDAAAGMEEVRAKKEPATRRTRSARAG</sequence>
<protein>
    <submittedName>
        <fullName evidence="3">Uncharacterized protein</fullName>
    </submittedName>
</protein>
<evidence type="ECO:0000313" key="2">
    <source>
        <dbReference type="EMBL" id="KAK1001827.1"/>
    </source>
</evidence>
<evidence type="ECO:0000313" key="4">
    <source>
        <dbReference type="Proteomes" id="UP000310066"/>
    </source>
</evidence>
<comment type="caution">
    <text evidence="3">The sequence shown here is derived from an EMBL/GenBank/DDBJ whole genome shotgun (WGS) entry which is preliminary data.</text>
</comment>
<feature type="compositionally biased region" description="Acidic residues" evidence="1">
    <location>
        <begin position="203"/>
        <end position="215"/>
    </location>
</feature>
<evidence type="ECO:0000256" key="1">
    <source>
        <dbReference type="SAM" id="MobiDB-lite"/>
    </source>
</evidence>
<dbReference type="Proteomes" id="UP001175353">
    <property type="component" value="Unassembled WGS sequence"/>
</dbReference>
<feature type="compositionally biased region" description="Acidic residues" evidence="1">
    <location>
        <begin position="309"/>
        <end position="322"/>
    </location>
</feature>
<dbReference type="OrthoDB" id="3933088at2759"/>
<name>A0A4V5NBB3_9PEZI</name>
<gene>
    <name evidence="3" type="ORF">B0A54_02687</name>
    <name evidence="2" type="ORF">LTR91_005303</name>
</gene>